<dbReference type="PIRSF" id="PIRSF006648">
    <property type="entry name" value="DrrB"/>
    <property type="match status" value="1"/>
</dbReference>
<reference evidence="7" key="1">
    <citation type="journal article" date="2018" name="Genome Biol. Evol.">
        <title>Mitochondrial and Plastid Genomes from Coralline Red Algae Provide Insights into the Incongruent Evolutionary Histories of Organelles.</title>
        <authorList>
            <person name="Lee J."/>
            <person name="Song H.J."/>
            <person name="In Park S."/>
            <person name="Lee Y.M."/>
            <person name="Jeong S.Y."/>
            <person name="Oh Cho T."/>
            <person name="Kim J.H."/>
            <person name="Choi H.G."/>
            <person name="Choi C.G."/>
            <person name="Nelson W.A."/>
            <person name="Fredericq S."/>
            <person name="Bhattacharya D."/>
            <person name="Su Yoon H."/>
        </authorList>
    </citation>
    <scope>NUCLEOTIDE SEQUENCE</scope>
</reference>
<feature type="transmembrane region" description="Helical" evidence="5">
    <location>
        <begin position="266"/>
        <end position="284"/>
    </location>
</feature>
<accession>A0A3G3MH91</accession>
<evidence type="ECO:0000256" key="1">
    <source>
        <dbReference type="ARBA" id="ARBA00004141"/>
    </source>
</evidence>
<dbReference type="PANTHER" id="PTHR43077">
    <property type="entry name" value="TRANSPORT PERMEASE YVFS-RELATED"/>
    <property type="match status" value="1"/>
</dbReference>
<name>A0A3G3MH91_9FLOR</name>
<dbReference type="AlphaFoldDB" id="A0A3G3MH91"/>
<feature type="domain" description="ABC transmembrane type-2" evidence="6">
    <location>
        <begin position="45"/>
        <end position="283"/>
    </location>
</feature>
<feature type="transmembrane region" description="Helical" evidence="5">
    <location>
        <begin position="85"/>
        <end position="105"/>
    </location>
</feature>
<dbReference type="Pfam" id="PF01061">
    <property type="entry name" value="ABC2_membrane"/>
    <property type="match status" value="1"/>
</dbReference>
<sequence length="289" mass="32447">MSNKTKPILTPDNYIITNHFLIQPFLQETTCLAKRLFKQIARRPSTLVSGIIQPLLWLVLFGALFRNAPVGLPALNIEYGSFLSSGIIIFTAFSGSLNGGLSLIFDREFGFLNRLLASPLRSKDTLLIASILYISTTTMIQTLVITMCSLQICYYHIDTHSIYVFILIPLLITSSISSISIGLALIVPGHIEFLACILLANLPMLFSSTALAPLSFMPYWLQIIASCNPLTYAIESIRLISTNQKWQQPLITIQTLYLNLNLHQTILFLIVFTIMSFMTIKIIISYKFE</sequence>
<dbReference type="PANTHER" id="PTHR43077:SF10">
    <property type="entry name" value="TRANSPORT PERMEASE PROTEIN"/>
    <property type="match status" value="1"/>
</dbReference>
<dbReference type="EMBL" id="MH281629">
    <property type="protein sequence ID" value="AYR06208.1"/>
    <property type="molecule type" value="Genomic_DNA"/>
</dbReference>
<evidence type="ECO:0000256" key="4">
    <source>
        <dbReference type="ARBA" id="ARBA00023136"/>
    </source>
</evidence>
<organism evidence="7">
    <name type="scientific">Renouxia sp</name>
    <dbReference type="NCBI Taxonomy" id="2485823"/>
    <lineage>
        <taxon>Eukaryota</taxon>
        <taxon>Rhodophyta</taxon>
        <taxon>Florideophyceae</taxon>
        <taxon>Corallinophycidae</taxon>
        <taxon>Rhodogorgonales</taxon>
        <taxon>Rhodogorgonaceae</taxon>
        <taxon>Renouxia</taxon>
    </lineage>
</organism>
<protein>
    <submittedName>
        <fullName evidence="7">ABC-2 type transporter</fullName>
    </submittedName>
</protein>
<gene>
    <name evidence="7" type="primary">ycf38</name>
</gene>
<feature type="transmembrane region" description="Helical" evidence="5">
    <location>
        <begin position="126"/>
        <end position="157"/>
    </location>
</feature>
<evidence type="ECO:0000259" key="6">
    <source>
        <dbReference type="PROSITE" id="PS51012"/>
    </source>
</evidence>
<dbReference type="InterPro" id="IPR013525">
    <property type="entry name" value="ABC2_TM"/>
</dbReference>
<dbReference type="GO" id="GO:0043190">
    <property type="term" value="C:ATP-binding cassette (ABC) transporter complex"/>
    <property type="evidence" value="ECO:0007669"/>
    <property type="project" value="InterPro"/>
</dbReference>
<evidence type="ECO:0000256" key="2">
    <source>
        <dbReference type="ARBA" id="ARBA00022692"/>
    </source>
</evidence>
<dbReference type="PROSITE" id="PS51012">
    <property type="entry name" value="ABC_TM2"/>
    <property type="match status" value="1"/>
</dbReference>
<feature type="transmembrane region" description="Helical" evidence="5">
    <location>
        <begin position="44"/>
        <end position="65"/>
    </location>
</feature>
<evidence type="ECO:0000256" key="5">
    <source>
        <dbReference type="SAM" id="Phobius"/>
    </source>
</evidence>
<keyword evidence="7" id="KW-0934">Plastid</keyword>
<evidence type="ECO:0000256" key="3">
    <source>
        <dbReference type="ARBA" id="ARBA00022989"/>
    </source>
</evidence>
<keyword evidence="2 5" id="KW-0812">Transmembrane</keyword>
<keyword evidence="3 5" id="KW-1133">Transmembrane helix</keyword>
<dbReference type="InterPro" id="IPR000412">
    <property type="entry name" value="ABC_2_transport"/>
</dbReference>
<comment type="subcellular location">
    <subcellularLocation>
        <location evidence="1">Membrane</location>
        <topology evidence="1">Multi-pass membrane protein</topology>
    </subcellularLocation>
</comment>
<proteinExistence type="predicted"/>
<feature type="transmembrane region" description="Helical" evidence="5">
    <location>
        <begin position="163"/>
        <end position="186"/>
    </location>
</feature>
<keyword evidence="4 5" id="KW-0472">Membrane</keyword>
<evidence type="ECO:0000313" key="7">
    <source>
        <dbReference type="EMBL" id="AYR06208.1"/>
    </source>
</evidence>
<dbReference type="InterPro" id="IPR047817">
    <property type="entry name" value="ABC2_TM_bact-type"/>
</dbReference>
<dbReference type="GO" id="GO:0140359">
    <property type="term" value="F:ABC-type transporter activity"/>
    <property type="evidence" value="ECO:0007669"/>
    <property type="project" value="InterPro"/>
</dbReference>
<dbReference type="InterPro" id="IPR051328">
    <property type="entry name" value="T7SS_ABC-Transporter"/>
</dbReference>
<feature type="transmembrane region" description="Helical" evidence="5">
    <location>
        <begin position="193"/>
        <end position="212"/>
    </location>
</feature>
<geneLocation type="plastid" evidence="7"/>